<dbReference type="Pfam" id="PF00728">
    <property type="entry name" value="Glyco_hydro_20"/>
    <property type="match status" value="1"/>
</dbReference>
<comment type="similarity">
    <text evidence="2">Belongs to the glycosyl hydrolase 20 family.</text>
</comment>
<feature type="domain" description="Glycoside hydrolase family 20 catalytic" evidence="7">
    <location>
        <begin position="142"/>
        <end position="494"/>
    </location>
</feature>
<evidence type="ECO:0000313" key="10">
    <source>
        <dbReference type="Proteomes" id="UP000432350"/>
    </source>
</evidence>
<feature type="active site" description="Proton donor" evidence="6">
    <location>
        <position position="321"/>
    </location>
</feature>
<dbReference type="PANTHER" id="PTHR22600:SF57">
    <property type="entry name" value="BETA-N-ACETYLHEXOSAMINIDASE"/>
    <property type="match status" value="1"/>
</dbReference>
<evidence type="ECO:0000256" key="6">
    <source>
        <dbReference type="PIRSR" id="PIRSR625705-1"/>
    </source>
</evidence>
<evidence type="ECO:0000256" key="4">
    <source>
        <dbReference type="ARBA" id="ARBA00022801"/>
    </source>
</evidence>
<dbReference type="AlphaFoldDB" id="A0A654B7G5"/>
<evidence type="ECO:0000256" key="1">
    <source>
        <dbReference type="ARBA" id="ARBA00001231"/>
    </source>
</evidence>
<dbReference type="Gene3D" id="3.30.379.10">
    <property type="entry name" value="Chitobiase/beta-hexosaminidase domain 2-like"/>
    <property type="match status" value="1"/>
</dbReference>
<organism evidence="9 10">
    <name type="scientific">Sphingobacterium multivorum</name>
    <dbReference type="NCBI Taxonomy" id="28454"/>
    <lineage>
        <taxon>Bacteria</taxon>
        <taxon>Pseudomonadati</taxon>
        <taxon>Bacteroidota</taxon>
        <taxon>Sphingobacteriia</taxon>
        <taxon>Sphingobacteriales</taxon>
        <taxon>Sphingobacteriaceae</taxon>
        <taxon>Sphingobacterium</taxon>
    </lineage>
</organism>
<dbReference type="EC" id="3.2.1.52" evidence="3"/>
<dbReference type="GO" id="GO:0016020">
    <property type="term" value="C:membrane"/>
    <property type="evidence" value="ECO:0007669"/>
    <property type="project" value="TreeGrafter"/>
</dbReference>
<feature type="domain" description="Beta-hexosaminidase bacterial type N-terminal" evidence="8">
    <location>
        <begin position="26"/>
        <end position="138"/>
    </location>
</feature>
<dbReference type="SUPFAM" id="SSF55545">
    <property type="entry name" value="beta-N-acetylhexosaminidase-like domain"/>
    <property type="match status" value="1"/>
</dbReference>
<evidence type="ECO:0000256" key="5">
    <source>
        <dbReference type="ARBA" id="ARBA00023295"/>
    </source>
</evidence>
<comment type="catalytic activity">
    <reaction evidence="1">
        <text>Hydrolysis of terminal non-reducing N-acetyl-D-hexosamine residues in N-acetyl-beta-D-hexosaminides.</text>
        <dbReference type="EC" id="3.2.1.52"/>
    </reaction>
</comment>
<dbReference type="PIRSF" id="PIRSF001093">
    <property type="entry name" value="B-hxosamndse_ab_euk"/>
    <property type="match status" value="1"/>
</dbReference>
<evidence type="ECO:0000256" key="3">
    <source>
        <dbReference type="ARBA" id="ARBA00012663"/>
    </source>
</evidence>
<dbReference type="GO" id="GO:0030203">
    <property type="term" value="P:glycosaminoglycan metabolic process"/>
    <property type="evidence" value="ECO:0007669"/>
    <property type="project" value="TreeGrafter"/>
</dbReference>
<dbReference type="CDD" id="cd06563">
    <property type="entry name" value="GH20_chitobiase-like"/>
    <property type="match status" value="1"/>
</dbReference>
<proteinExistence type="inferred from homology"/>
<gene>
    <name evidence="9" type="ORF">SPHINGO8BC_170003</name>
</gene>
<evidence type="ECO:0000259" key="8">
    <source>
        <dbReference type="Pfam" id="PF02838"/>
    </source>
</evidence>
<evidence type="ECO:0000259" key="7">
    <source>
        <dbReference type="Pfam" id="PF00728"/>
    </source>
</evidence>
<dbReference type="GO" id="GO:0004563">
    <property type="term" value="F:beta-N-acetylhexosaminidase activity"/>
    <property type="evidence" value="ECO:0007669"/>
    <property type="project" value="UniProtKB-EC"/>
</dbReference>
<evidence type="ECO:0000256" key="2">
    <source>
        <dbReference type="ARBA" id="ARBA00006285"/>
    </source>
</evidence>
<accession>A0A654B7G5</accession>
<dbReference type="InterPro" id="IPR017853">
    <property type="entry name" value="GH"/>
</dbReference>
<dbReference type="PANTHER" id="PTHR22600">
    <property type="entry name" value="BETA-HEXOSAMINIDASE"/>
    <property type="match status" value="1"/>
</dbReference>
<dbReference type="InterPro" id="IPR015883">
    <property type="entry name" value="Glyco_hydro_20_cat"/>
</dbReference>
<dbReference type="EMBL" id="CABWMV010000009">
    <property type="protein sequence ID" value="VXC75958.1"/>
    <property type="molecule type" value="Genomic_DNA"/>
</dbReference>
<dbReference type="InterPro" id="IPR015882">
    <property type="entry name" value="HEX_bac_N"/>
</dbReference>
<dbReference type="PRINTS" id="PR00738">
    <property type="entry name" value="GLHYDRLASE20"/>
</dbReference>
<name>A0A654B7G5_SPHMU</name>
<keyword evidence="4 9" id="KW-0378">Hydrolase</keyword>
<sequence length="529" mass="60078">MIELKSLFVIVSCLLSGTIAFAQSNLSLVPFPKEVVVKAGGVDMAKGVHIDVPQSVEQLVQTGLRDRLGWKITKSGIPLKMMLAVGDNDHPESYKIRVNTSGIYIEAPQEAGLIYGLQTFLQLGIQYTDRLPILEIKDEPRFSWRAYMLDEGRYFQGKEAVLKLLDEMALLKMNVFHWHLTDDAGWRIEIKKYPLLTKVGSKRDSSQINVNGKKWESKIYDGRVHAGYYTQEEIKEIVAYAKARNITIVPEINMPGHASAAVASYPWLGTSKEKIKVPTKFGVVTTVFDVSDPKVIQFLHEVLEEVAGLFPGEVIHIGGDEVKYDQWKESASINAYMGANNLADFSDLQVFFTNNISNFIEKSLNRRTMGWNEIMGLRTHAYQNTKNATTQLSKNAIIHFWRGTTKDFDTALARGYQIVNSNNAETYIDYTYKEIGLSKAYQFDPVPDGLDSIKQKNIIGLGCQMWGEWTPSFNEVTYQTFPRIAAYAETAWSPPQTKDYNRFKKNLLPLFQHWKQKGYHIPDKSEWGL</sequence>
<dbReference type="Proteomes" id="UP000432350">
    <property type="component" value="Unassembled WGS sequence"/>
</dbReference>
<reference evidence="9 10" key="1">
    <citation type="submission" date="2019-10" db="EMBL/GenBank/DDBJ databases">
        <authorList>
            <person name="Karimi E."/>
        </authorList>
    </citation>
    <scope>NUCLEOTIDE SEQUENCE [LARGE SCALE GENOMIC DNA]</scope>
    <source>
        <strain evidence="9">Sphingobacterium sp. 8BC</strain>
    </source>
</reference>
<protein>
    <recommendedName>
        <fullName evidence="3">beta-N-acetylhexosaminidase</fullName>
        <ecNumber evidence="3">3.2.1.52</ecNumber>
    </recommendedName>
</protein>
<dbReference type="Gene3D" id="3.20.20.80">
    <property type="entry name" value="Glycosidases"/>
    <property type="match status" value="1"/>
</dbReference>
<keyword evidence="5 9" id="KW-0326">Glycosidase</keyword>
<dbReference type="Pfam" id="PF02838">
    <property type="entry name" value="Glyco_hydro_20b"/>
    <property type="match status" value="1"/>
</dbReference>
<dbReference type="RefSeq" id="WP_159333551.1">
    <property type="nucleotide sequence ID" value="NZ_DAMAVR010000083.1"/>
</dbReference>
<evidence type="ECO:0000313" key="9">
    <source>
        <dbReference type="EMBL" id="VXC75958.1"/>
    </source>
</evidence>
<dbReference type="InterPro" id="IPR025705">
    <property type="entry name" value="Beta_hexosaminidase_sua/sub"/>
</dbReference>
<dbReference type="SUPFAM" id="SSF51445">
    <property type="entry name" value="(Trans)glycosidases"/>
    <property type="match status" value="1"/>
</dbReference>
<dbReference type="GO" id="GO:0005975">
    <property type="term" value="P:carbohydrate metabolic process"/>
    <property type="evidence" value="ECO:0007669"/>
    <property type="project" value="InterPro"/>
</dbReference>
<dbReference type="InterPro" id="IPR029018">
    <property type="entry name" value="Hex-like_dom2"/>
</dbReference>